<gene>
    <name evidence="2" type="ORF">DFH08DRAFT_795851</name>
</gene>
<proteinExistence type="predicted"/>
<keyword evidence="1" id="KW-0732">Signal</keyword>
<accession>A0AAD7ATI7</accession>
<sequence length="289" mass="33042">MVLWLLLRTFTAFLPLKPHGMDTSSQINPELQRDTFEPRGSHPIHLLLGVNQQLTPPTSAILQRWARVMDEYPLEFYLHPVKVDLLGIISYPMSPSGPMVAPIRMVLYPRQLRLDRASIITVKTHSSARSENLTSPAAKFNRPRISAVNIGGQSYEYMVTTMNLEDEAFNCIHGDEPFADCDIGLELDTDPTSFLVAANAITLRIDLEVYFYNHNFTVDADDNYRVIIPREMGNAQKLLPVHLPRHPDCDAGDAPFFRLHLRASLTFMLLEEDISEKYPHIEFWGRWTH</sequence>
<comment type="caution">
    <text evidence="2">The sequence shown here is derived from an EMBL/GenBank/DDBJ whole genome shotgun (WGS) entry which is preliminary data.</text>
</comment>
<dbReference type="Proteomes" id="UP001218218">
    <property type="component" value="Unassembled WGS sequence"/>
</dbReference>
<keyword evidence="3" id="KW-1185">Reference proteome</keyword>
<dbReference type="EMBL" id="JARIHO010000001">
    <property type="protein sequence ID" value="KAJ7367715.1"/>
    <property type="molecule type" value="Genomic_DNA"/>
</dbReference>
<evidence type="ECO:0000256" key="1">
    <source>
        <dbReference type="SAM" id="SignalP"/>
    </source>
</evidence>
<feature type="signal peptide" evidence="1">
    <location>
        <begin position="1"/>
        <end position="20"/>
    </location>
</feature>
<reference evidence="2" key="1">
    <citation type="submission" date="2023-03" db="EMBL/GenBank/DDBJ databases">
        <title>Massive genome expansion in bonnet fungi (Mycena s.s.) driven by repeated elements and novel gene families across ecological guilds.</title>
        <authorList>
            <consortium name="Lawrence Berkeley National Laboratory"/>
            <person name="Harder C.B."/>
            <person name="Miyauchi S."/>
            <person name="Viragh M."/>
            <person name="Kuo A."/>
            <person name="Thoen E."/>
            <person name="Andreopoulos B."/>
            <person name="Lu D."/>
            <person name="Skrede I."/>
            <person name="Drula E."/>
            <person name="Henrissat B."/>
            <person name="Morin E."/>
            <person name="Kohler A."/>
            <person name="Barry K."/>
            <person name="LaButti K."/>
            <person name="Morin E."/>
            <person name="Salamov A."/>
            <person name="Lipzen A."/>
            <person name="Mereny Z."/>
            <person name="Hegedus B."/>
            <person name="Baldrian P."/>
            <person name="Stursova M."/>
            <person name="Weitz H."/>
            <person name="Taylor A."/>
            <person name="Grigoriev I.V."/>
            <person name="Nagy L.G."/>
            <person name="Martin F."/>
            <person name="Kauserud H."/>
        </authorList>
    </citation>
    <scope>NUCLEOTIDE SEQUENCE</scope>
    <source>
        <strain evidence="2">CBHHK002</strain>
    </source>
</reference>
<name>A0AAD7ATI7_9AGAR</name>
<evidence type="ECO:0000313" key="2">
    <source>
        <dbReference type="EMBL" id="KAJ7367715.1"/>
    </source>
</evidence>
<evidence type="ECO:0000313" key="3">
    <source>
        <dbReference type="Proteomes" id="UP001218218"/>
    </source>
</evidence>
<protein>
    <submittedName>
        <fullName evidence="2">Uncharacterized protein</fullName>
    </submittedName>
</protein>
<feature type="chain" id="PRO_5042031338" evidence="1">
    <location>
        <begin position="21"/>
        <end position="289"/>
    </location>
</feature>
<organism evidence="2 3">
    <name type="scientific">Mycena albidolilacea</name>
    <dbReference type="NCBI Taxonomy" id="1033008"/>
    <lineage>
        <taxon>Eukaryota</taxon>
        <taxon>Fungi</taxon>
        <taxon>Dikarya</taxon>
        <taxon>Basidiomycota</taxon>
        <taxon>Agaricomycotina</taxon>
        <taxon>Agaricomycetes</taxon>
        <taxon>Agaricomycetidae</taxon>
        <taxon>Agaricales</taxon>
        <taxon>Marasmiineae</taxon>
        <taxon>Mycenaceae</taxon>
        <taxon>Mycena</taxon>
    </lineage>
</organism>
<dbReference type="AlphaFoldDB" id="A0AAD7ATI7"/>